<accession>A0A3M7QS92</accession>
<evidence type="ECO:0000313" key="2">
    <source>
        <dbReference type="EMBL" id="RNA14153.1"/>
    </source>
</evidence>
<gene>
    <name evidence="2" type="ORF">BpHYR1_043667</name>
</gene>
<reference evidence="2 3" key="1">
    <citation type="journal article" date="2018" name="Sci. Rep.">
        <title>Genomic signatures of local adaptation to the degree of environmental predictability in rotifers.</title>
        <authorList>
            <person name="Franch-Gras L."/>
            <person name="Hahn C."/>
            <person name="Garcia-Roger E.M."/>
            <person name="Carmona M.J."/>
            <person name="Serra M."/>
            <person name="Gomez A."/>
        </authorList>
    </citation>
    <scope>NUCLEOTIDE SEQUENCE [LARGE SCALE GENOMIC DNA]</scope>
    <source>
        <strain evidence="2">HYR1</strain>
    </source>
</reference>
<protein>
    <submittedName>
        <fullName evidence="2">Uncharacterized protein</fullName>
    </submittedName>
</protein>
<keyword evidence="3" id="KW-1185">Reference proteome</keyword>
<feature type="non-terminal residue" evidence="2">
    <location>
        <position position="189"/>
    </location>
</feature>
<dbReference type="AlphaFoldDB" id="A0A3M7QS92"/>
<sequence length="189" mass="21457">MSNSVVFKCEFERQAKNKCSSYIDQNAKLNAIMQTSAQSKPKNYKKIKSFISHKLRKLLHHTPQHLQPKKTSITEVQLLKFDYKSNFVAMETAEIPRASRFAPRSRRHSNGTSSSSSSSSTSSLTSCNNSEQFFLLTSQQQSELNFSENFVESSTPVGPNRVVSRHELTEPIAFSYDDDCQMDQTCQLD</sequence>
<comment type="caution">
    <text evidence="2">The sequence shown here is derived from an EMBL/GenBank/DDBJ whole genome shotgun (WGS) entry which is preliminary data.</text>
</comment>
<name>A0A3M7QS92_BRAPC</name>
<evidence type="ECO:0000313" key="3">
    <source>
        <dbReference type="Proteomes" id="UP000276133"/>
    </source>
</evidence>
<evidence type="ECO:0000256" key="1">
    <source>
        <dbReference type="SAM" id="MobiDB-lite"/>
    </source>
</evidence>
<feature type="region of interest" description="Disordered" evidence="1">
    <location>
        <begin position="99"/>
        <end position="123"/>
    </location>
</feature>
<dbReference type="EMBL" id="REGN01005251">
    <property type="protein sequence ID" value="RNA14153.1"/>
    <property type="molecule type" value="Genomic_DNA"/>
</dbReference>
<organism evidence="2 3">
    <name type="scientific">Brachionus plicatilis</name>
    <name type="common">Marine rotifer</name>
    <name type="synonym">Brachionus muelleri</name>
    <dbReference type="NCBI Taxonomy" id="10195"/>
    <lineage>
        <taxon>Eukaryota</taxon>
        <taxon>Metazoa</taxon>
        <taxon>Spiralia</taxon>
        <taxon>Gnathifera</taxon>
        <taxon>Rotifera</taxon>
        <taxon>Eurotatoria</taxon>
        <taxon>Monogononta</taxon>
        <taxon>Pseudotrocha</taxon>
        <taxon>Ploima</taxon>
        <taxon>Brachionidae</taxon>
        <taxon>Brachionus</taxon>
    </lineage>
</organism>
<proteinExistence type="predicted"/>
<dbReference type="Proteomes" id="UP000276133">
    <property type="component" value="Unassembled WGS sequence"/>
</dbReference>
<dbReference type="OrthoDB" id="10581640at2759"/>
<feature type="compositionally biased region" description="Low complexity" evidence="1">
    <location>
        <begin position="110"/>
        <end position="123"/>
    </location>
</feature>